<name>A0A225ULA1_9STRA</name>
<feature type="non-terminal residue" evidence="2">
    <location>
        <position position="1"/>
    </location>
</feature>
<dbReference type="EMBL" id="NBNE01015431">
    <property type="protein sequence ID" value="OWY93795.1"/>
    <property type="molecule type" value="Genomic_DNA"/>
</dbReference>
<dbReference type="AlphaFoldDB" id="A0A225ULA1"/>
<dbReference type="Proteomes" id="UP000198211">
    <property type="component" value="Unassembled WGS sequence"/>
</dbReference>
<proteinExistence type="predicted"/>
<accession>A0A225ULA1</accession>
<sequence length="443" mass="47944">CPRNQVAGNPSDFSRFWSTISFAGASDAAVVRDRFAAAFQPPDGGSRSTVDLGEQPVAYISPRDEKTASVPAAFVVALTAPRPYDDTAPDADPAPLLSLLAREDAILTPADLLTAPGAAQALGVDRPAPPTEATSGPGPAPNMNPPQVPLTNTPTDVTATLLEALMDQQRRASATTEALAHQVATLTSLVPISFPPGVTRTESDSIKALKIARLPLSFPVTVSGAPTPQSFPIPFTLAGPGSRLVPLLSLKISGQNEAIIHDIVRIGPRQLNPDTGNDDFPRFTNMSAHDRACFMLQHERFRGRYRVTKVAIKMLYAVNFGSRPFDHFLSSEDPGMFYQDRSIVHDDTQWSGPEPSPRFQIRRADQLHHVLHVIQEAAAEWYPSDLAVVFRSVHGDALHSVPQRSPSQVVHARCNLYQAVFGELIQHILNATLQLTNATWDAS</sequence>
<gene>
    <name evidence="2" type="ORF">PHMEG_00036674</name>
</gene>
<protein>
    <submittedName>
        <fullName evidence="2">Uncharacterized protein</fullName>
    </submittedName>
</protein>
<evidence type="ECO:0000313" key="2">
    <source>
        <dbReference type="EMBL" id="OWY93795.1"/>
    </source>
</evidence>
<evidence type="ECO:0000313" key="3">
    <source>
        <dbReference type="Proteomes" id="UP000198211"/>
    </source>
</evidence>
<reference evidence="3" key="1">
    <citation type="submission" date="2017-03" db="EMBL/GenBank/DDBJ databases">
        <title>Phytopthora megakarya and P. palmivora, two closely related causual agents of cacao black pod achieved similar genome size and gene model numbers by different mechanisms.</title>
        <authorList>
            <person name="Ali S."/>
            <person name="Shao J."/>
            <person name="Larry D.J."/>
            <person name="Kronmiller B."/>
            <person name="Shen D."/>
            <person name="Strem M.D."/>
            <person name="Melnick R.L."/>
            <person name="Guiltinan M.J."/>
            <person name="Tyler B.M."/>
            <person name="Meinhardt L.W."/>
            <person name="Bailey B.A."/>
        </authorList>
    </citation>
    <scope>NUCLEOTIDE SEQUENCE [LARGE SCALE GENOMIC DNA]</scope>
    <source>
        <strain evidence="3">zdho120</strain>
    </source>
</reference>
<comment type="caution">
    <text evidence="2">The sequence shown here is derived from an EMBL/GenBank/DDBJ whole genome shotgun (WGS) entry which is preliminary data.</text>
</comment>
<keyword evidence="3" id="KW-1185">Reference proteome</keyword>
<dbReference type="OrthoDB" id="128631at2759"/>
<feature type="compositionally biased region" description="Pro residues" evidence="1">
    <location>
        <begin position="138"/>
        <end position="148"/>
    </location>
</feature>
<feature type="region of interest" description="Disordered" evidence="1">
    <location>
        <begin position="122"/>
        <end position="151"/>
    </location>
</feature>
<evidence type="ECO:0000256" key="1">
    <source>
        <dbReference type="SAM" id="MobiDB-lite"/>
    </source>
</evidence>
<organism evidence="2 3">
    <name type="scientific">Phytophthora megakarya</name>
    <dbReference type="NCBI Taxonomy" id="4795"/>
    <lineage>
        <taxon>Eukaryota</taxon>
        <taxon>Sar</taxon>
        <taxon>Stramenopiles</taxon>
        <taxon>Oomycota</taxon>
        <taxon>Peronosporomycetes</taxon>
        <taxon>Peronosporales</taxon>
        <taxon>Peronosporaceae</taxon>
        <taxon>Phytophthora</taxon>
    </lineage>
</organism>